<dbReference type="GeneID" id="123040473"/>
<dbReference type="PANTHER" id="PTHR32133:SF266">
    <property type="entry name" value="F-BOX DOMAIN-CONTAINING PROTEIN"/>
    <property type="match status" value="1"/>
</dbReference>
<dbReference type="InterPro" id="IPR001810">
    <property type="entry name" value="F-box_dom"/>
</dbReference>
<dbReference type="EnsemblPlants" id="TraesCS2B02G098000.1">
    <property type="protein sequence ID" value="TraesCS2B02G098000.1"/>
    <property type="gene ID" value="TraesCS2B02G098000"/>
</dbReference>
<dbReference type="SUPFAM" id="SSF81383">
    <property type="entry name" value="F-box domain"/>
    <property type="match status" value="1"/>
</dbReference>
<gene>
    <name evidence="3" type="primary">LOC123040473</name>
</gene>
<dbReference type="Proteomes" id="UP000019116">
    <property type="component" value="Chromosome 2B"/>
</dbReference>
<evidence type="ECO:0008006" key="5">
    <source>
        <dbReference type="Google" id="ProtNLM"/>
    </source>
</evidence>
<dbReference type="Gramene" id="TraesSYM2B03G00862170.1">
    <property type="protein sequence ID" value="TraesSYM2B03G00862170.1"/>
    <property type="gene ID" value="TraesSYM2B03G00862170"/>
</dbReference>
<dbReference type="Gramene" id="TraesCS2B03G0227700.1">
    <property type="protein sequence ID" value="TraesCS2B03G0227700.1.CDS"/>
    <property type="gene ID" value="TraesCS2B03G0227700"/>
</dbReference>
<evidence type="ECO:0000313" key="4">
    <source>
        <dbReference type="Proteomes" id="UP000019116"/>
    </source>
</evidence>
<feature type="domain" description="F-box" evidence="1">
    <location>
        <begin position="20"/>
        <end position="57"/>
    </location>
</feature>
<dbReference type="Pfam" id="PF23635">
    <property type="entry name" value="Beta-prop_AT5G49610-like"/>
    <property type="match status" value="1"/>
</dbReference>
<accession>A0A3B6BZ94</accession>
<dbReference type="InterPro" id="IPR056594">
    <property type="entry name" value="AT5G49610-like_b-prop"/>
</dbReference>
<dbReference type="RefSeq" id="XP_044319244.1">
    <property type="nucleotide sequence ID" value="XM_044463309.1"/>
</dbReference>
<evidence type="ECO:0000259" key="1">
    <source>
        <dbReference type="Pfam" id="PF00646"/>
    </source>
</evidence>
<dbReference type="Gramene" id="TraesNOR2B03G00863080.1">
    <property type="protein sequence ID" value="TraesNOR2B03G00863080.1"/>
    <property type="gene ID" value="TraesNOR2B03G00863080"/>
</dbReference>
<evidence type="ECO:0000313" key="3">
    <source>
        <dbReference type="EnsemblPlants" id="TraesCS2B02G098000.1"/>
    </source>
</evidence>
<proteinExistence type="predicted"/>
<keyword evidence="4" id="KW-1185">Reference proteome</keyword>
<feature type="domain" description="F-box protein AT5G49610-like beta-propeller" evidence="2">
    <location>
        <begin position="112"/>
        <end position="368"/>
    </location>
</feature>
<dbReference type="Gramene" id="TraesCS2B02G098000.1">
    <property type="protein sequence ID" value="TraesCS2B02G098000.1"/>
    <property type="gene ID" value="TraesCS2B02G098000"/>
</dbReference>
<dbReference type="Pfam" id="PF00646">
    <property type="entry name" value="F-box"/>
    <property type="match status" value="1"/>
</dbReference>
<dbReference type="Gramene" id="TraesJUL2B03G00856570.1">
    <property type="protein sequence ID" value="TraesJUL2B03G00856570.1"/>
    <property type="gene ID" value="TraesJUL2B03G00856570"/>
</dbReference>
<reference evidence="3" key="1">
    <citation type="submission" date="2018-08" db="EMBL/GenBank/DDBJ databases">
        <authorList>
            <person name="Rossello M."/>
        </authorList>
    </citation>
    <scope>NUCLEOTIDE SEQUENCE [LARGE SCALE GENOMIC DNA]</scope>
    <source>
        <strain evidence="3">cv. Chinese Spring</strain>
    </source>
</reference>
<dbReference type="Gramene" id="TraesARI2B03G00862130.1">
    <property type="protein sequence ID" value="TraesARI2B03G00862130.1"/>
    <property type="gene ID" value="TraesARI2B03G00862130"/>
</dbReference>
<dbReference type="STRING" id="4565.A0A3B6BZ94"/>
<reference evidence="3" key="2">
    <citation type="submission" date="2018-10" db="UniProtKB">
        <authorList>
            <consortium name="EnsemblPlants"/>
        </authorList>
    </citation>
    <scope>IDENTIFICATION</scope>
</reference>
<dbReference type="PANTHER" id="PTHR32133">
    <property type="entry name" value="OS07G0120400 PROTEIN"/>
    <property type="match status" value="1"/>
</dbReference>
<protein>
    <recommendedName>
        <fullName evidence="5">F-box domain-containing protein</fullName>
    </recommendedName>
</protein>
<dbReference type="InterPro" id="IPR036047">
    <property type="entry name" value="F-box-like_dom_sf"/>
</dbReference>
<dbReference type="AlphaFoldDB" id="A0A3B6BZ94"/>
<sequence>MTRCRRRGSPPAPPPPLEDDDLLREILLRIPPQPSSLPRASAVCKRWRCAAVDPKFTARFRAHHGKPPLLGFFQRRDDGIVFAPVLAAPDCVPPERLDLRIRVADSESEAHLLGCRHGRVLVFDVARAEVVVCDPITGEQRRVAVPPEFKTGQVNGAVLCADRGQGHVHGGCRSSPFKVVLVFMRSHDHRPLACVYSSETDTWGHLIPTEAPHPGSACCGGAQSILIGNVLYWPLKHAKYGILQFDLDRQSLDVIETPLGMNVPRNHDIVQAEDGTLGLTILSHHYHNIQMWQRKVNCQGVATWVLWKTTEMHDILGLSPPTEVVKRGVELILGYDQDANEMLLYLGGTVYIVQLKSMQSRKLWESQHVTACHSFNSFYTPGE</sequence>
<evidence type="ECO:0000259" key="2">
    <source>
        <dbReference type="Pfam" id="PF23635"/>
    </source>
</evidence>
<name>A0A3B6BZ94_WHEAT</name>
<dbReference type="OrthoDB" id="580783at2759"/>
<organism evidence="3">
    <name type="scientific">Triticum aestivum</name>
    <name type="common">Wheat</name>
    <dbReference type="NCBI Taxonomy" id="4565"/>
    <lineage>
        <taxon>Eukaryota</taxon>
        <taxon>Viridiplantae</taxon>
        <taxon>Streptophyta</taxon>
        <taxon>Embryophyta</taxon>
        <taxon>Tracheophyta</taxon>
        <taxon>Spermatophyta</taxon>
        <taxon>Magnoliopsida</taxon>
        <taxon>Liliopsida</taxon>
        <taxon>Poales</taxon>
        <taxon>Poaceae</taxon>
        <taxon>BOP clade</taxon>
        <taxon>Pooideae</taxon>
        <taxon>Triticodae</taxon>
        <taxon>Triticeae</taxon>
        <taxon>Triticinae</taxon>
        <taxon>Triticum</taxon>
    </lineage>
</organism>
<dbReference type="Gene3D" id="1.20.1280.50">
    <property type="match status" value="1"/>
</dbReference>